<dbReference type="SUPFAM" id="SSF47862">
    <property type="entry name" value="Saposin"/>
    <property type="match status" value="2"/>
</dbReference>
<dbReference type="PROSITE" id="PS50015">
    <property type="entry name" value="SAP_B"/>
    <property type="match status" value="1"/>
</dbReference>
<reference evidence="5 6" key="1">
    <citation type="submission" date="2012-04" db="EMBL/GenBank/DDBJ databases">
        <title>The Genome Sequence of Saprolegnia declina VS20.</title>
        <authorList>
            <consortium name="The Broad Institute Genome Sequencing Platform"/>
            <person name="Russ C."/>
            <person name="Nusbaum C."/>
            <person name="Tyler B."/>
            <person name="van West P."/>
            <person name="Dieguez-Uribeondo J."/>
            <person name="de Bruijn I."/>
            <person name="Tripathy S."/>
            <person name="Jiang R."/>
            <person name="Young S.K."/>
            <person name="Zeng Q."/>
            <person name="Gargeya S."/>
            <person name="Fitzgerald M."/>
            <person name="Haas B."/>
            <person name="Abouelleil A."/>
            <person name="Alvarado L."/>
            <person name="Arachchi H.M."/>
            <person name="Berlin A."/>
            <person name="Chapman S.B."/>
            <person name="Goldberg J."/>
            <person name="Griggs A."/>
            <person name="Gujja S."/>
            <person name="Hansen M."/>
            <person name="Howarth C."/>
            <person name="Imamovic A."/>
            <person name="Larimer J."/>
            <person name="McCowen C."/>
            <person name="Montmayeur A."/>
            <person name="Murphy C."/>
            <person name="Neiman D."/>
            <person name="Pearson M."/>
            <person name="Priest M."/>
            <person name="Roberts A."/>
            <person name="Saif S."/>
            <person name="Shea T."/>
            <person name="Sisk P."/>
            <person name="Sykes S."/>
            <person name="Wortman J."/>
            <person name="Nusbaum C."/>
            <person name="Birren B."/>
        </authorList>
    </citation>
    <scope>NUCLEOTIDE SEQUENCE [LARGE SCALE GENOMIC DNA]</scope>
    <source>
        <strain evidence="5 6">VS20</strain>
    </source>
</reference>
<proteinExistence type="predicted"/>
<evidence type="ECO:0000313" key="6">
    <source>
        <dbReference type="Proteomes" id="UP000030762"/>
    </source>
</evidence>
<feature type="domain" description="Saposin B-type" evidence="4">
    <location>
        <begin position="144"/>
        <end position="225"/>
    </location>
</feature>
<dbReference type="VEuPathDB" id="FungiDB:SDRG_00504"/>
<sequence length="300" mass="32632">MGLTHVLTAIGLALAAAVSSGDSSQHALLAQPTCTIDVPWEDELAAQRDCKWAKCHLCWKSVWYIKETHVLPNITIGTVAKGTHLTCSWLSHARNDTTCAAITDAVPSIVVNLTAGHRVGDVCRSLALCKSRKPQKPRKMSKGIGSICTHCYYGVKYVNATRHISGLPEKAVKIGVQVLCPHCPHYRKACHKFVRSVPTILKELETGKTCAKAICKDVGFCGRKHRAHGERPTPDDDDADDMSLDEDADDEEAAHFSKVTSIVAAGVVTVGIVFLTAKVFQRRRVQGVEAEYVAVPQQGR</sequence>
<dbReference type="GeneID" id="19941231"/>
<feature type="chain" id="PRO_5012113324" description="Saposin B-type domain-containing protein" evidence="3">
    <location>
        <begin position="16"/>
        <end position="300"/>
    </location>
</feature>
<dbReference type="InterPro" id="IPR008139">
    <property type="entry name" value="SaposinB_dom"/>
</dbReference>
<dbReference type="EMBL" id="JH767132">
    <property type="protein sequence ID" value="EQC42783.1"/>
    <property type="molecule type" value="Genomic_DNA"/>
</dbReference>
<evidence type="ECO:0000256" key="1">
    <source>
        <dbReference type="ARBA" id="ARBA00023157"/>
    </source>
</evidence>
<dbReference type="OrthoDB" id="79646at2759"/>
<keyword evidence="3" id="KW-0732">Signal</keyword>
<organism evidence="5 6">
    <name type="scientific">Saprolegnia diclina (strain VS20)</name>
    <dbReference type="NCBI Taxonomy" id="1156394"/>
    <lineage>
        <taxon>Eukaryota</taxon>
        <taxon>Sar</taxon>
        <taxon>Stramenopiles</taxon>
        <taxon>Oomycota</taxon>
        <taxon>Saprolegniomycetes</taxon>
        <taxon>Saprolegniales</taxon>
        <taxon>Saprolegniaceae</taxon>
        <taxon>Saprolegnia</taxon>
    </lineage>
</organism>
<keyword evidence="1" id="KW-1015">Disulfide bond</keyword>
<dbReference type="InterPro" id="IPR011001">
    <property type="entry name" value="Saposin-like"/>
</dbReference>
<name>T0SBI1_SAPDV</name>
<gene>
    <name evidence="5" type="ORF">SDRG_00504</name>
</gene>
<dbReference type="Proteomes" id="UP000030762">
    <property type="component" value="Unassembled WGS sequence"/>
</dbReference>
<dbReference type="Gene3D" id="1.10.225.10">
    <property type="entry name" value="Saposin-like"/>
    <property type="match status" value="1"/>
</dbReference>
<dbReference type="InterPro" id="IPR008138">
    <property type="entry name" value="SapB_2"/>
</dbReference>
<dbReference type="InParanoid" id="T0SBI1"/>
<evidence type="ECO:0000259" key="4">
    <source>
        <dbReference type="PROSITE" id="PS50015"/>
    </source>
</evidence>
<protein>
    <recommendedName>
        <fullName evidence="4">Saposin B-type domain-containing protein</fullName>
    </recommendedName>
</protein>
<dbReference type="Pfam" id="PF03489">
    <property type="entry name" value="SapB_2"/>
    <property type="match status" value="1"/>
</dbReference>
<feature type="compositionally biased region" description="Acidic residues" evidence="2">
    <location>
        <begin position="235"/>
        <end position="244"/>
    </location>
</feature>
<keyword evidence="6" id="KW-1185">Reference proteome</keyword>
<dbReference type="AlphaFoldDB" id="T0SBI1"/>
<evidence type="ECO:0000256" key="3">
    <source>
        <dbReference type="SAM" id="SignalP"/>
    </source>
</evidence>
<evidence type="ECO:0000256" key="2">
    <source>
        <dbReference type="SAM" id="MobiDB-lite"/>
    </source>
</evidence>
<dbReference type="RefSeq" id="XP_008604206.1">
    <property type="nucleotide sequence ID" value="XM_008605984.1"/>
</dbReference>
<feature type="region of interest" description="Disordered" evidence="2">
    <location>
        <begin position="225"/>
        <end position="244"/>
    </location>
</feature>
<accession>T0SBI1</accession>
<feature type="signal peptide" evidence="3">
    <location>
        <begin position="1"/>
        <end position="15"/>
    </location>
</feature>
<evidence type="ECO:0000313" key="5">
    <source>
        <dbReference type="EMBL" id="EQC42783.1"/>
    </source>
</evidence>